<name>A0A8X8BM98_POLSE</name>
<keyword evidence="2" id="KW-1185">Reference proteome</keyword>
<dbReference type="InterPro" id="IPR011024">
    <property type="entry name" value="G_crystallin-like"/>
</dbReference>
<reference evidence="1 2" key="1">
    <citation type="journal article" date="2021" name="Cell">
        <title>Tracing the genetic footprints of vertebrate landing in non-teleost ray-finned fishes.</title>
        <authorList>
            <person name="Bi X."/>
            <person name="Wang K."/>
            <person name="Yang L."/>
            <person name="Pan H."/>
            <person name="Jiang H."/>
            <person name="Wei Q."/>
            <person name="Fang M."/>
            <person name="Yu H."/>
            <person name="Zhu C."/>
            <person name="Cai Y."/>
            <person name="He Y."/>
            <person name="Gan X."/>
            <person name="Zeng H."/>
            <person name="Yu D."/>
            <person name="Zhu Y."/>
            <person name="Jiang H."/>
            <person name="Qiu Q."/>
            <person name="Yang H."/>
            <person name="Zhang Y.E."/>
            <person name="Wang W."/>
            <person name="Zhu M."/>
            <person name="He S."/>
            <person name="Zhang G."/>
        </authorList>
    </citation>
    <scope>NUCLEOTIDE SEQUENCE [LARGE SCALE GENOMIC DNA]</scope>
    <source>
        <strain evidence="1">Bchr_013</strain>
    </source>
</reference>
<feature type="non-terminal residue" evidence="1">
    <location>
        <position position="1"/>
    </location>
</feature>
<comment type="caution">
    <text evidence="1">The sequence shown here is derived from an EMBL/GenBank/DDBJ whole genome shotgun (WGS) entry which is preliminary data.</text>
</comment>
<dbReference type="AlphaFoldDB" id="A0A8X8BM98"/>
<gene>
    <name evidence="1" type="primary">Edsp_3</name>
    <name evidence="1" type="ORF">GTO96_0019326</name>
</gene>
<evidence type="ECO:0000313" key="1">
    <source>
        <dbReference type="EMBL" id="KAG2459241.1"/>
    </source>
</evidence>
<proteinExistence type="predicted"/>
<protein>
    <submittedName>
        <fullName evidence="1">EDSP protein</fullName>
    </submittedName>
</protein>
<dbReference type="SUPFAM" id="SSF49695">
    <property type="entry name" value="gamma-Crystallin-like"/>
    <property type="match status" value="1"/>
</dbReference>
<evidence type="ECO:0000313" key="2">
    <source>
        <dbReference type="Proteomes" id="UP000886611"/>
    </source>
</evidence>
<feature type="non-terminal residue" evidence="1">
    <location>
        <position position="145"/>
    </location>
</feature>
<accession>A0A8X8BM98</accession>
<organism evidence="1 2">
    <name type="scientific">Polypterus senegalus</name>
    <name type="common">Senegal bichir</name>
    <dbReference type="NCBI Taxonomy" id="55291"/>
    <lineage>
        <taxon>Eukaryota</taxon>
        <taxon>Metazoa</taxon>
        <taxon>Chordata</taxon>
        <taxon>Craniata</taxon>
        <taxon>Vertebrata</taxon>
        <taxon>Euteleostomi</taxon>
        <taxon>Actinopterygii</taxon>
        <taxon>Polypteriformes</taxon>
        <taxon>Polypteridae</taxon>
        <taxon>Polypterus</taxon>
    </lineage>
</organism>
<sequence length="145" mass="16163">MTYLELFTSGLSHLPALPQMPVGRLAALGQTTTLCKALPASPWTHCSTLRALLLECNNMQEPPLPCHIRGVWVLYEHGEHVGRQLIARAGVKVANYGDLAFNNQLSYLRPLKYGSPTVKAKIQWEKMVKDSEKNVKIDELVSQPI</sequence>
<dbReference type="EMBL" id="JAATIS010005477">
    <property type="protein sequence ID" value="KAG2459241.1"/>
    <property type="molecule type" value="Genomic_DNA"/>
</dbReference>
<dbReference type="Proteomes" id="UP000886611">
    <property type="component" value="Unassembled WGS sequence"/>
</dbReference>